<keyword evidence="5" id="KW-1185">Reference proteome</keyword>
<protein>
    <submittedName>
        <fullName evidence="4">Thiosulfate/3-mercaptopyruvate sulfurtransferase</fullName>
    </submittedName>
</protein>
<dbReference type="InterPro" id="IPR001307">
    <property type="entry name" value="Thiosulphate_STrfase_CS"/>
</dbReference>
<feature type="domain" description="Rhodanese" evidence="3">
    <location>
        <begin position="165"/>
        <end position="272"/>
    </location>
</feature>
<gene>
    <name evidence="4" type="ORF">DES38_10716</name>
</gene>
<dbReference type="RefSeq" id="WP_110251450.1">
    <property type="nucleotide sequence ID" value="NZ_QJJR01000007.1"/>
</dbReference>
<dbReference type="InterPro" id="IPR036873">
    <property type="entry name" value="Rhodanese-like_dom_sf"/>
</dbReference>
<dbReference type="CDD" id="cd01448">
    <property type="entry name" value="TST_Repeat_1"/>
    <property type="match status" value="1"/>
</dbReference>
<dbReference type="AlphaFoldDB" id="A0A2V3WF82"/>
<sequence length="276" mass="31493">MEFLIEPEVLLEKIDGYTIIDTRFELFDPKKGKALYETAHIPGALYFGLNEDLSNAPQTHGGNHPLPDEALFTEKLRRAGIDKDTPVVIYDQGNAMFASRLYWLLDYYQHQSVKILNGGFERWKTLGYPTTSVVQRPQKTSAPFVKDESFVVDIDYVKRHKDELGITLTDARSLERYLGQIEPLYTKKGHIPGAKCYDWQQVLNSDGTWKSKAELRQVFQDLNPDEEVILSCGSGVSACMNYLALKSIGFKHVKLYPGSFSDWISYPELPVEKMKQ</sequence>
<name>A0A2V3WF82_9BACI</name>
<keyword evidence="2" id="KW-0677">Repeat</keyword>
<dbReference type="SMART" id="SM00450">
    <property type="entry name" value="RHOD"/>
    <property type="match status" value="2"/>
</dbReference>
<keyword evidence="1 4" id="KW-0808">Transferase</keyword>
<dbReference type="PROSITE" id="PS00380">
    <property type="entry name" value="RHODANESE_1"/>
    <property type="match status" value="1"/>
</dbReference>
<dbReference type="SUPFAM" id="SSF52821">
    <property type="entry name" value="Rhodanese/Cell cycle control phosphatase"/>
    <property type="match status" value="2"/>
</dbReference>
<dbReference type="OrthoDB" id="9770030at2"/>
<dbReference type="PANTHER" id="PTHR11364:SF27">
    <property type="entry name" value="SULFURTRANSFERASE"/>
    <property type="match status" value="1"/>
</dbReference>
<feature type="domain" description="Rhodanese" evidence="3">
    <location>
        <begin position="13"/>
        <end position="132"/>
    </location>
</feature>
<evidence type="ECO:0000256" key="2">
    <source>
        <dbReference type="ARBA" id="ARBA00022737"/>
    </source>
</evidence>
<dbReference type="GO" id="GO:0004792">
    <property type="term" value="F:thiosulfate-cyanide sulfurtransferase activity"/>
    <property type="evidence" value="ECO:0007669"/>
    <property type="project" value="InterPro"/>
</dbReference>
<dbReference type="EMBL" id="QJJR01000007">
    <property type="protein sequence ID" value="PXW90885.1"/>
    <property type="molecule type" value="Genomic_DNA"/>
</dbReference>
<evidence type="ECO:0000259" key="3">
    <source>
        <dbReference type="PROSITE" id="PS50206"/>
    </source>
</evidence>
<keyword evidence="4" id="KW-0670">Pyruvate</keyword>
<dbReference type="PANTHER" id="PTHR11364">
    <property type="entry name" value="THIOSULFATE SULFERTANSFERASE"/>
    <property type="match status" value="1"/>
</dbReference>
<proteinExistence type="predicted"/>
<dbReference type="InterPro" id="IPR001763">
    <property type="entry name" value="Rhodanese-like_dom"/>
</dbReference>
<dbReference type="InterPro" id="IPR045078">
    <property type="entry name" value="TST/MPST-like"/>
</dbReference>
<dbReference type="Proteomes" id="UP000247922">
    <property type="component" value="Unassembled WGS sequence"/>
</dbReference>
<accession>A0A2V3WF82</accession>
<comment type="caution">
    <text evidence="4">The sequence shown here is derived from an EMBL/GenBank/DDBJ whole genome shotgun (WGS) entry which is preliminary data.</text>
</comment>
<dbReference type="CDD" id="cd01449">
    <property type="entry name" value="TST_Repeat_2"/>
    <property type="match status" value="1"/>
</dbReference>
<evidence type="ECO:0000313" key="4">
    <source>
        <dbReference type="EMBL" id="PXW90885.1"/>
    </source>
</evidence>
<dbReference type="Pfam" id="PF00581">
    <property type="entry name" value="Rhodanese"/>
    <property type="match status" value="2"/>
</dbReference>
<reference evidence="4 5" key="1">
    <citation type="submission" date="2018-05" db="EMBL/GenBank/DDBJ databases">
        <title>Genomic Encyclopedia of Type Strains, Phase IV (KMG-IV): sequencing the most valuable type-strain genomes for metagenomic binning, comparative biology and taxonomic classification.</title>
        <authorList>
            <person name="Goeker M."/>
        </authorList>
    </citation>
    <scope>NUCLEOTIDE SEQUENCE [LARGE SCALE GENOMIC DNA]</scope>
    <source>
        <strain evidence="4 5">DSM 22440</strain>
    </source>
</reference>
<evidence type="ECO:0000313" key="5">
    <source>
        <dbReference type="Proteomes" id="UP000247922"/>
    </source>
</evidence>
<organism evidence="4 5">
    <name type="scientific">Streptohalobacillus salinus</name>
    <dbReference type="NCBI Taxonomy" id="621096"/>
    <lineage>
        <taxon>Bacteria</taxon>
        <taxon>Bacillati</taxon>
        <taxon>Bacillota</taxon>
        <taxon>Bacilli</taxon>
        <taxon>Bacillales</taxon>
        <taxon>Bacillaceae</taxon>
        <taxon>Streptohalobacillus</taxon>
    </lineage>
</organism>
<evidence type="ECO:0000256" key="1">
    <source>
        <dbReference type="ARBA" id="ARBA00022679"/>
    </source>
</evidence>
<dbReference type="Gene3D" id="3.40.250.10">
    <property type="entry name" value="Rhodanese-like domain"/>
    <property type="match status" value="2"/>
</dbReference>
<dbReference type="PROSITE" id="PS50206">
    <property type="entry name" value="RHODANESE_3"/>
    <property type="match status" value="2"/>
</dbReference>